<dbReference type="Gene3D" id="3.40.50.10140">
    <property type="entry name" value="Toll/interleukin-1 receptor homology (TIR) domain"/>
    <property type="match status" value="1"/>
</dbReference>
<evidence type="ECO:0000313" key="3">
    <source>
        <dbReference type="Proteomes" id="UP000676776"/>
    </source>
</evidence>
<organism evidence="2 3">
    <name type="scientific">Winogradskyella pelagia</name>
    <dbReference type="NCBI Taxonomy" id="2819984"/>
    <lineage>
        <taxon>Bacteria</taxon>
        <taxon>Pseudomonadati</taxon>
        <taxon>Bacteroidota</taxon>
        <taxon>Flavobacteriia</taxon>
        <taxon>Flavobacteriales</taxon>
        <taxon>Flavobacteriaceae</taxon>
        <taxon>Winogradskyella</taxon>
    </lineage>
</organism>
<reference evidence="2 3" key="1">
    <citation type="submission" date="2021-03" db="EMBL/GenBank/DDBJ databases">
        <title>Winogradskyella sp. nov., isolated from costal sediment.</title>
        <authorList>
            <person name="Gao C."/>
        </authorList>
    </citation>
    <scope>NUCLEOTIDE SEQUENCE [LARGE SCALE GENOMIC DNA]</scope>
    <source>
        <strain evidence="2 3">DF17</strain>
    </source>
</reference>
<dbReference type="InterPro" id="IPR000157">
    <property type="entry name" value="TIR_dom"/>
</dbReference>
<dbReference type="Pfam" id="PF13676">
    <property type="entry name" value="TIR_2"/>
    <property type="match status" value="1"/>
</dbReference>
<dbReference type="Proteomes" id="UP000676776">
    <property type="component" value="Unassembled WGS sequence"/>
</dbReference>
<keyword evidence="2" id="KW-0675">Receptor</keyword>
<sequence length="286" mass="33120">MNSDDFLNLMINTREAWFSGKLSPVSSKHMEIADKNEHLPIHEFMGDFSGMQMKLKDVPAIRGEWIYGFDDEKSPHLLLTSYRFFIRGKRSKSFDIYDLKDMSSCQESGWWTKTVKVILKSGYTYTYKGLDSSISLEYIMLAISRANDQLKSEPVMDTPELNDGFVFISYTKNDYNKIKPYLDHFDKVGIKYWFDQGIPGGADWHNVIESKIRSCHRVVAFLSDEAIQSKWVNREIKYADIKNIAITPVKMDKGDLINGLDLILMQYQLVDFNSPNCLNEILRSLE</sequence>
<dbReference type="InterPro" id="IPR035897">
    <property type="entry name" value="Toll_tir_struct_dom_sf"/>
</dbReference>
<proteinExistence type="predicted"/>
<keyword evidence="3" id="KW-1185">Reference proteome</keyword>
<dbReference type="PROSITE" id="PS50104">
    <property type="entry name" value="TIR"/>
    <property type="match status" value="1"/>
</dbReference>
<dbReference type="SUPFAM" id="SSF52200">
    <property type="entry name" value="Toll/Interleukin receptor TIR domain"/>
    <property type="match status" value="1"/>
</dbReference>
<evidence type="ECO:0000259" key="1">
    <source>
        <dbReference type="PROSITE" id="PS50104"/>
    </source>
</evidence>
<name>A0ABS3T425_9FLAO</name>
<evidence type="ECO:0000313" key="2">
    <source>
        <dbReference type="EMBL" id="MBO3117492.1"/>
    </source>
</evidence>
<dbReference type="EMBL" id="JAGEVF010000010">
    <property type="protein sequence ID" value="MBO3117492.1"/>
    <property type="molecule type" value="Genomic_DNA"/>
</dbReference>
<dbReference type="RefSeq" id="WP_208154850.1">
    <property type="nucleotide sequence ID" value="NZ_JAGEVF010000010.1"/>
</dbReference>
<gene>
    <name evidence="2" type="ORF">J4050_12080</name>
</gene>
<feature type="domain" description="TIR" evidence="1">
    <location>
        <begin position="162"/>
        <end position="286"/>
    </location>
</feature>
<comment type="caution">
    <text evidence="2">The sequence shown here is derived from an EMBL/GenBank/DDBJ whole genome shotgun (WGS) entry which is preliminary data.</text>
</comment>
<protein>
    <submittedName>
        <fullName evidence="2">Toll/interleukin-1 receptor domain-containing protein</fullName>
    </submittedName>
</protein>
<accession>A0ABS3T425</accession>